<dbReference type="Pfam" id="PF19289">
    <property type="entry name" value="PmbA_TldD_3rd"/>
    <property type="match status" value="1"/>
</dbReference>
<dbReference type="InterPro" id="IPR036059">
    <property type="entry name" value="TldD/PmbA_sf"/>
</dbReference>
<dbReference type="GO" id="GO:0006508">
    <property type="term" value="P:proteolysis"/>
    <property type="evidence" value="ECO:0007669"/>
    <property type="project" value="InterPro"/>
</dbReference>
<dbReference type="PANTHER" id="PTHR43421">
    <property type="entry name" value="METALLOPROTEASE PMBA"/>
    <property type="match status" value="1"/>
</dbReference>
<keyword evidence="3" id="KW-1185">Reference proteome</keyword>
<evidence type="ECO:0000313" key="3">
    <source>
        <dbReference type="Proteomes" id="UP000366872"/>
    </source>
</evidence>
<gene>
    <name evidence="2" type="ORF">PDESU_03276</name>
</gene>
<name>A0A6C2U3T8_PONDE</name>
<sequence length="458" mass="48579">MNQLFINEVTAQLKALVEAGTLTGWSLNATASRSLQRLFSSPDGSALSCHQSRRVDGEAFKLSIYIPSETEGMVGTAMIDLVAYQPIEDQLREAIALAVCGQNKAWKLAAPPAAEPVAVETCDPDVRDNPESVAEKIENQFTAAFAATAGCHLNSAELFVNYSLGIQTNSEGLAYETELSELYLEAAMEKAGQKNDKEVHEHTTSVTVDDLNVQGFLQECALQVSVLGDSQEPETQDGATILIGKDALSQMLEALLQQLNCTNEYLKLPFLKAGDQLGGGEGDALNLSLDPTIPCMVLSSAYAIDGLPAKGGALIEGNQVKNRVIGNRFGQYLGLEPNGLSGNLVVEPGTLAKENLTGLEYVEVIKFSSLLIDSQKLTWSSEIKLGKHHAADGTVTLVKGGVVSGNLKDNFTGCKLSATLGTVNVPKSSYAPPLGYRGPDSMLITKGVSIAGQTKGAE</sequence>
<dbReference type="InterPro" id="IPR045569">
    <property type="entry name" value="Metalloprtase-TldD/E_C"/>
</dbReference>
<organism evidence="2 3">
    <name type="scientific">Pontiella desulfatans</name>
    <dbReference type="NCBI Taxonomy" id="2750659"/>
    <lineage>
        <taxon>Bacteria</taxon>
        <taxon>Pseudomonadati</taxon>
        <taxon>Kiritimatiellota</taxon>
        <taxon>Kiritimatiellia</taxon>
        <taxon>Kiritimatiellales</taxon>
        <taxon>Pontiellaceae</taxon>
        <taxon>Pontiella</taxon>
    </lineage>
</organism>
<dbReference type="PANTHER" id="PTHR43421:SF1">
    <property type="entry name" value="METALLOPROTEASE PMBA"/>
    <property type="match status" value="1"/>
</dbReference>
<dbReference type="EMBL" id="CAAHFG010000002">
    <property type="protein sequence ID" value="VGO14708.1"/>
    <property type="molecule type" value="Genomic_DNA"/>
</dbReference>
<dbReference type="GO" id="GO:0008237">
    <property type="term" value="F:metallopeptidase activity"/>
    <property type="evidence" value="ECO:0007669"/>
    <property type="project" value="InterPro"/>
</dbReference>
<dbReference type="AlphaFoldDB" id="A0A6C2U3T8"/>
<accession>A0A6C2U3T8</accession>
<protein>
    <recommendedName>
        <fullName evidence="1">Metalloprotease TldD/E C-terminal domain-containing protein</fullName>
    </recommendedName>
</protein>
<dbReference type="Proteomes" id="UP000366872">
    <property type="component" value="Unassembled WGS sequence"/>
</dbReference>
<feature type="domain" description="Metalloprotease TldD/E C-terminal" evidence="1">
    <location>
        <begin position="240"/>
        <end position="432"/>
    </location>
</feature>
<reference evidence="2 3" key="1">
    <citation type="submission" date="2019-04" db="EMBL/GenBank/DDBJ databases">
        <authorList>
            <person name="Van Vliet M D."/>
        </authorList>
    </citation>
    <scope>NUCLEOTIDE SEQUENCE [LARGE SCALE GENOMIC DNA]</scope>
    <source>
        <strain evidence="2 3">F1</strain>
    </source>
</reference>
<dbReference type="GO" id="GO:0005829">
    <property type="term" value="C:cytosol"/>
    <property type="evidence" value="ECO:0007669"/>
    <property type="project" value="TreeGrafter"/>
</dbReference>
<dbReference type="InterPro" id="IPR047657">
    <property type="entry name" value="PmbA"/>
</dbReference>
<dbReference type="SUPFAM" id="SSF111283">
    <property type="entry name" value="Putative modulator of DNA gyrase, PmbA/TldD"/>
    <property type="match status" value="1"/>
</dbReference>
<evidence type="ECO:0000259" key="1">
    <source>
        <dbReference type="Pfam" id="PF19289"/>
    </source>
</evidence>
<dbReference type="RefSeq" id="WP_136080342.1">
    <property type="nucleotide sequence ID" value="NZ_CAAHFG010000002.1"/>
</dbReference>
<proteinExistence type="predicted"/>
<evidence type="ECO:0000313" key="2">
    <source>
        <dbReference type="EMBL" id="VGO14708.1"/>
    </source>
</evidence>